<comment type="similarity">
    <text evidence="3">Belongs to the methyl-accepting chemotaxis (MCP) protein family.</text>
</comment>
<organism evidence="8">
    <name type="scientific">Colwellia sp. C1</name>
    <dbReference type="NCBI Taxonomy" id="1737566"/>
    <lineage>
        <taxon>Bacteria</taxon>
        <taxon>Pseudomonadati</taxon>
        <taxon>Pseudomonadota</taxon>
        <taxon>Gammaproteobacteria</taxon>
        <taxon>Alteromonadales</taxon>
        <taxon>Colwelliaceae</taxon>
        <taxon>Colwellia</taxon>
    </lineage>
</organism>
<sequence length="659" mass="72078">MNFSNLSFRKKIFSLLTLPMVGFLWLSISSIIDGVAIKNEMSIIAPLTKLSVVYSNLVHELQKERGMTAGFLGSKGTQFGKKLQKQRQNTDQKRAKQESFWADNDFSFDDIKQLNATINQSLEKLASIRQQVDSQSITLGKALTYYTQLNKKLLSVAILNANISSNALITKETFAYYNFLQGKERAGIERAVLSNTFAKNKYGEGMYAKFITLVSEQNTYFDNFNQISNEQSKQYFVQQLNNSAVKEVLKLRAIAKNKKNDFDIDAEYWFAQSTGRIGQLKKIESYLGNKLLALVEEKQSNAFQAMLFNIIVSSLLIVLALIISVYTINDLTGRVTNLTAVMKKVIHSNDLTVKSSFEGSSELGQISASLNKTLDKFSTVIRDISSSSMTLASASEETSQTCDHNSQSLVEQQEGIALIATAIEELSATVSEVAANTQNTAASAKNADDKAKNGLVTVQKSYQSIETLASDIDGLALQISNLNKSSNNITSVVDVIKSVAEQTNLLALNAAIEAARAGEQGRGFAVVADEVRTLAQRTQQSTAEIESFILSLQGDANAAFNVIEKSQKKAEDAVKNSKDVELVLEEITASVGTIFAMADQIATAIEEQAVVTQDVAQNVVAVEQKSMESTEGANQIAITAREQARLATSLQDIASTFKV</sequence>
<dbReference type="InterPro" id="IPR004090">
    <property type="entry name" value="Chemotax_Me-accpt_rcpt"/>
</dbReference>
<dbReference type="InterPro" id="IPR013587">
    <property type="entry name" value="Nitrate/nitrite_sensing"/>
</dbReference>
<dbReference type="Gene3D" id="1.10.287.950">
    <property type="entry name" value="Methyl-accepting chemotaxis protein"/>
    <property type="match status" value="1"/>
</dbReference>
<evidence type="ECO:0000313" key="8">
    <source>
        <dbReference type="EMBL" id="ALK44262.1"/>
    </source>
</evidence>
<protein>
    <submittedName>
        <fullName evidence="8">Methyl-accepting chemotaxis protein</fullName>
    </submittedName>
</protein>
<name>A0A0P0LD23_9GAMM</name>
<dbReference type="Pfam" id="PF00015">
    <property type="entry name" value="MCPsignal"/>
    <property type="match status" value="1"/>
</dbReference>
<keyword evidence="2 4" id="KW-0807">Transducer</keyword>
<dbReference type="GO" id="GO:0006935">
    <property type="term" value="P:chemotaxis"/>
    <property type="evidence" value="ECO:0007669"/>
    <property type="project" value="InterPro"/>
</dbReference>
<dbReference type="Pfam" id="PF08376">
    <property type="entry name" value="NIT"/>
    <property type="match status" value="1"/>
</dbReference>
<keyword evidence="5" id="KW-0472">Membrane</keyword>
<dbReference type="PANTHER" id="PTHR32089">
    <property type="entry name" value="METHYL-ACCEPTING CHEMOTAXIS PROTEIN MCPB"/>
    <property type="match status" value="1"/>
</dbReference>
<dbReference type="InterPro" id="IPR003660">
    <property type="entry name" value="HAMP_dom"/>
</dbReference>
<feature type="domain" description="Methyl-accepting transducer" evidence="6">
    <location>
        <begin position="387"/>
        <end position="623"/>
    </location>
</feature>
<dbReference type="FunFam" id="1.10.287.950:FF:000001">
    <property type="entry name" value="Methyl-accepting chemotaxis sensory transducer"/>
    <property type="match status" value="1"/>
</dbReference>
<dbReference type="GO" id="GO:0007165">
    <property type="term" value="P:signal transduction"/>
    <property type="evidence" value="ECO:0007669"/>
    <property type="project" value="UniProtKB-KW"/>
</dbReference>
<dbReference type="SUPFAM" id="SSF58104">
    <property type="entry name" value="Methyl-accepting chemotaxis protein (MCP) signaling domain"/>
    <property type="match status" value="1"/>
</dbReference>
<evidence type="ECO:0000256" key="4">
    <source>
        <dbReference type="PROSITE-ProRule" id="PRU00284"/>
    </source>
</evidence>
<evidence type="ECO:0000259" key="7">
    <source>
        <dbReference type="PROSITE" id="PS50885"/>
    </source>
</evidence>
<dbReference type="InterPro" id="IPR004089">
    <property type="entry name" value="MCPsignal_dom"/>
</dbReference>
<accession>A0A0P0LD23</accession>
<evidence type="ECO:0000256" key="3">
    <source>
        <dbReference type="ARBA" id="ARBA00029447"/>
    </source>
</evidence>
<comment type="subcellular location">
    <subcellularLocation>
        <location evidence="1">Membrane</location>
    </subcellularLocation>
</comment>
<dbReference type="PROSITE" id="PS50111">
    <property type="entry name" value="CHEMOTAXIS_TRANSDUC_2"/>
    <property type="match status" value="1"/>
</dbReference>
<feature type="domain" description="HAMP" evidence="7">
    <location>
        <begin position="329"/>
        <end position="382"/>
    </location>
</feature>
<evidence type="ECO:0000256" key="2">
    <source>
        <dbReference type="ARBA" id="ARBA00023224"/>
    </source>
</evidence>
<dbReference type="PRINTS" id="PR00260">
    <property type="entry name" value="CHEMTRNSDUCR"/>
</dbReference>
<feature type="transmembrane region" description="Helical" evidence="5">
    <location>
        <begin position="12"/>
        <end position="32"/>
    </location>
</feature>
<dbReference type="EMBL" id="KT428295">
    <property type="protein sequence ID" value="ALK44262.1"/>
    <property type="molecule type" value="Genomic_DNA"/>
</dbReference>
<dbReference type="CDD" id="cd11386">
    <property type="entry name" value="MCP_signal"/>
    <property type="match status" value="1"/>
</dbReference>
<evidence type="ECO:0000256" key="5">
    <source>
        <dbReference type="SAM" id="Phobius"/>
    </source>
</evidence>
<keyword evidence="5" id="KW-1133">Transmembrane helix</keyword>
<dbReference type="GO" id="GO:0016020">
    <property type="term" value="C:membrane"/>
    <property type="evidence" value="ECO:0007669"/>
    <property type="project" value="UniProtKB-SubCell"/>
</dbReference>
<dbReference type="SMART" id="SM00283">
    <property type="entry name" value="MA"/>
    <property type="match status" value="1"/>
</dbReference>
<keyword evidence="5" id="KW-0812">Transmembrane</keyword>
<evidence type="ECO:0000256" key="1">
    <source>
        <dbReference type="ARBA" id="ARBA00004370"/>
    </source>
</evidence>
<reference evidence="8" key="1">
    <citation type="submission" date="2015-08" db="EMBL/GenBank/DDBJ databases">
        <title>Partial sequence of psychrophilic Colwellia sp.</title>
        <authorList>
            <person name="Pankowski J.A."/>
            <person name="Leong J.S."/>
            <person name="Nano F.E."/>
        </authorList>
    </citation>
    <scope>NUCLEOTIDE SEQUENCE</scope>
    <source>
        <strain evidence="8">C1</strain>
    </source>
</reference>
<dbReference type="AlphaFoldDB" id="A0A0P0LD23"/>
<dbReference type="GO" id="GO:0004888">
    <property type="term" value="F:transmembrane signaling receptor activity"/>
    <property type="evidence" value="ECO:0007669"/>
    <property type="project" value="InterPro"/>
</dbReference>
<dbReference type="PANTHER" id="PTHR32089:SF120">
    <property type="entry name" value="METHYL-ACCEPTING CHEMOTAXIS PROTEIN TLPQ"/>
    <property type="match status" value="1"/>
</dbReference>
<dbReference type="PROSITE" id="PS50885">
    <property type="entry name" value="HAMP"/>
    <property type="match status" value="1"/>
</dbReference>
<proteinExistence type="inferred from homology"/>
<evidence type="ECO:0000259" key="6">
    <source>
        <dbReference type="PROSITE" id="PS50111"/>
    </source>
</evidence>
<feature type="transmembrane region" description="Helical" evidence="5">
    <location>
        <begin position="307"/>
        <end position="328"/>
    </location>
</feature>